<keyword evidence="14" id="KW-0648">Protein biosynthesis</keyword>
<evidence type="ECO:0000256" key="7">
    <source>
        <dbReference type="SAM" id="MobiDB-lite"/>
    </source>
</evidence>
<feature type="region of interest" description="Disordered" evidence="7">
    <location>
        <begin position="1"/>
        <end position="31"/>
    </location>
</feature>
<reference evidence="14 15" key="1">
    <citation type="submission" date="2015-06" db="EMBL/GenBank/DDBJ databases">
        <title>Draft genome of the ant-associated black yeast Phialophora attae CBS 131958.</title>
        <authorList>
            <person name="Moreno L.F."/>
            <person name="Stielow B.J."/>
            <person name="de Hoog S."/>
            <person name="Vicente V.A."/>
            <person name="Weiss V.A."/>
            <person name="de Vries M."/>
            <person name="Cruz L.M."/>
            <person name="Souza E.M."/>
        </authorList>
    </citation>
    <scope>NUCLEOTIDE SEQUENCE [LARGE SCALE GENOMIC DNA]</scope>
    <source>
        <strain evidence="14 15">CBS 131958</strain>
    </source>
</reference>
<dbReference type="InterPro" id="IPR028231">
    <property type="entry name" value="Spt6_YqgF"/>
</dbReference>
<evidence type="ECO:0000259" key="9">
    <source>
        <dbReference type="Pfam" id="PF14635"/>
    </source>
</evidence>
<feature type="compositionally biased region" description="Acidic residues" evidence="7">
    <location>
        <begin position="99"/>
        <end position="113"/>
    </location>
</feature>
<dbReference type="Pfam" id="PF17674">
    <property type="entry name" value="HHH_9"/>
    <property type="match status" value="1"/>
</dbReference>
<feature type="compositionally biased region" description="Basic and acidic residues" evidence="7">
    <location>
        <begin position="213"/>
        <end position="223"/>
    </location>
</feature>
<keyword evidence="5" id="KW-0539">Nucleus</keyword>
<dbReference type="PANTHER" id="PTHR10145:SF6">
    <property type="entry name" value="TRANSCRIPTION ELONGATION FACTOR SPT6"/>
    <property type="match status" value="1"/>
</dbReference>
<dbReference type="EMBL" id="LFJN01000037">
    <property type="protein sequence ID" value="KPI35748.1"/>
    <property type="molecule type" value="Genomic_DNA"/>
</dbReference>
<evidence type="ECO:0000313" key="14">
    <source>
        <dbReference type="EMBL" id="KPI35748.1"/>
    </source>
</evidence>
<accession>A0A0N0NIH5</accession>
<comment type="function">
    <text evidence="6">Histone H3-H4 chaperone that plays a role in maintenance of chromatin structure during RNA polymerase II transcription elongation thereby repressing transcription initiation from cryptic promoters. Mediates the reassembly of nucleosomes onto the promoters of at least a selected set of genes during repression; the nucleosome reassembly is essential for transcriptional repression. Essential for viability.</text>
</comment>
<dbReference type="GO" id="GO:0031491">
    <property type="term" value="F:nucleosome binding"/>
    <property type="evidence" value="ECO:0007669"/>
    <property type="project" value="TreeGrafter"/>
</dbReference>
<dbReference type="InterPro" id="IPR023319">
    <property type="entry name" value="Tex-like_HTH_dom_sf"/>
</dbReference>
<feature type="domain" description="Tex-like central region" evidence="13">
    <location>
        <begin position="586"/>
        <end position="758"/>
    </location>
</feature>
<dbReference type="GO" id="GO:0008023">
    <property type="term" value="C:transcription elongation factor complex"/>
    <property type="evidence" value="ECO:0007669"/>
    <property type="project" value="TreeGrafter"/>
</dbReference>
<dbReference type="Pfam" id="PF22706">
    <property type="entry name" value="Tex_central_region"/>
    <property type="match status" value="1"/>
</dbReference>
<dbReference type="InterPro" id="IPR055179">
    <property type="entry name" value="Tex-like_central_region"/>
</dbReference>
<evidence type="ECO:0000313" key="15">
    <source>
        <dbReference type="Proteomes" id="UP000038010"/>
    </source>
</evidence>
<dbReference type="InterPro" id="IPR042066">
    <property type="entry name" value="Spt6_death-like"/>
</dbReference>
<dbReference type="GO" id="GO:0003746">
    <property type="term" value="F:translation elongation factor activity"/>
    <property type="evidence" value="ECO:0007669"/>
    <property type="project" value="UniProtKB-KW"/>
</dbReference>
<comment type="caution">
    <text evidence="14">The sequence shown here is derived from an EMBL/GenBank/DDBJ whole genome shotgun (WGS) entry which is preliminary data.</text>
</comment>
<dbReference type="FunFam" id="1.10.10.2740:FF:000002">
    <property type="entry name" value="Transcription elongation factor Spt6"/>
    <property type="match status" value="1"/>
</dbReference>
<dbReference type="InterPro" id="IPR032706">
    <property type="entry name" value="Spt6_HHH"/>
</dbReference>
<feature type="domain" description="HHH" evidence="12">
    <location>
        <begin position="1068"/>
        <end position="1103"/>
    </location>
</feature>
<protein>
    <submittedName>
        <fullName evidence="14">Transcription elongation factor spt6</fullName>
    </submittedName>
</protein>
<feature type="domain" description="Transcription elongation factor Spt6 YqgF" evidence="10">
    <location>
        <begin position="784"/>
        <end position="950"/>
    </location>
</feature>
<dbReference type="VEuPathDB" id="FungiDB:AB675_1284"/>
<dbReference type="SUPFAM" id="SSF53098">
    <property type="entry name" value="Ribonuclease H-like"/>
    <property type="match status" value="1"/>
</dbReference>
<dbReference type="SUPFAM" id="SSF47781">
    <property type="entry name" value="RuvA domain 2-like"/>
    <property type="match status" value="2"/>
</dbReference>
<dbReference type="InterPro" id="IPR028083">
    <property type="entry name" value="Spt6_acidic_N_dom"/>
</dbReference>
<evidence type="ECO:0000256" key="5">
    <source>
        <dbReference type="ARBA" id="ARBA00023242"/>
    </source>
</evidence>
<dbReference type="GeneID" id="28733042"/>
<feature type="domain" description="Helix-turn-helix DNA-binding" evidence="11">
    <location>
        <begin position="371"/>
        <end position="485"/>
    </location>
</feature>
<dbReference type="InterPro" id="IPR041692">
    <property type="entry name" value="HHH_9"/>
</dbReference>
<evidence type="ECO:0000259" key="8">
    <source>
        <dbReference type="Pfam" id="PF14632"/>
    </source>
</evidence>
<sequence length="1188" mass="135520">MDSEGVHNWLSNTASPHAGPGGPDTHSPSSTALSEEWVTVIDISSTSQGCYLGFDRNNRLIDLRARYQYPAHPAPPSPVPASSVSSPTMNALIDDAALLDDDDDDVSFDEETGEPTRGRENGANGENGFDDSSEEEEDDDEEEAQRIRKDFIVDEDEDDAEEARRKRRREKRKRPREDREEDDLDEEDLELIGIKPQREESQSKFKRLKRGPRRDEDGARGGVDDIFADELEEQEERRPRGLNDEFDDFIEDDVFSDEEGQREREDLEVARPSRRTGLDLPVDISDLNIDGAALEDFKAAFGDGTEYDFALEQEDIWEQKQAEQDRHLILDDVFEPQQLKEKLLTEEDNLIRFTDVPERFQLARKPYAGLELTEDEFKEEAQWISQFLLPSQQNRLSPRLYEPFTRSVLQALEFMINEQYEVPFIANNRKDYFIHVETHGSGQKEEAVQLLRPKELWSIFELDLKFRALIERRRGLQKTYDELKSTNIAPDDLFETMVPKAVTLEELSDLYDYLYFQYSSQIKDLALTSNGDANGVVLSQKKANTKSIYETIRQSRAQGMVRGYGMKGDDFAKNVAREGVTTYADDPSDSPANLADTLIDETFADGNAVLRAGRNLFVEEIVTNPRFRKYLRAQIYSKGVFDCYRTDRGLRKIDESHPYYEFKYLRNQTFASFIGSPSLFLRMLKAEEEGMIEVKVRINNADSLKRDLAAHMKTDNYSDVADAWNKEREKVVAQAFDKTMHILGRIVKETFKSDCEDRLAEECREEFDARLDQAPYQPEDMHKGTTPRCMALSIGRGIPGKDPVHWVVVGDDGRASEYGTFVELAPADSERAIPEGKDVAALIDVIQARDVEVLGVSGFTPETRKLVSYLNTMVEAHKLQHGGANNTDDDRERRYPDRRLEVIIVNDEVARLYHTSQRARNDHPAWNPLTHYCFALARYLQDPMKEYASLGNDIISLNFHRSQSLLPEEKLMQKLEMALVDKVNLVGVDVNEAAADPQIANLLPYVCGLGPRKAQHVLRVVSVAGGFVNTREGLLVNDKGTAMTLKVWNNAASTLNISFDESVDDSEFLDSTRIHPEDYDIARKMAADALELDEEDIEAERQKNGSGAIMKLLVKGNQQDRVNDLVLEEYAIQLERNLNAKKRSTLETIRAELIEPFEELRREYEMKLREEDIFTMFTGETSDSSKSA</sequence>
<dbReference type="Gene3D" id="1.10.10.2740">
    <property type="entry name" value="Spt6, Death-like domain"/>
    <property type="match status" value="1"/>
</dbReference>
<keyword evidence="14" id="KW-0251">Elongation factor</keyword>
<dbReference type="Pfam" id="PF14632">
    <property type="entry name" value="SPT6_acidic"/>
    <property type="match status" value="1"/>
</dbReference>
<dbReference type="Pfam" id="PF14641">
    <property type="entry name" value="HTH_44"/>
    <property type="match status" value="1"/>
</dbReference>
<evidence type="ECO:0000256" key="1">
    <source>
        <dbReference type="ARBA" id="ARBA00004123"/>
    </source>
</evidence>
<name>A0A0N0NIH5_9EURO</name>
<dbReference type="InterPro" id="IPR012337">
    <property type="entry name" value="RNaseH-like_sf"/>
</dbReference>
<dbReference type="InterPro" id="IPR017072">
    <property type="entry name" value="TF_Spt6"/>
</dbReference>
<evidence type="ECO:0000259" key="11">
    <source>
        <dbReference type="Pfam" id="PF14641"/>
    </source>
</evidence>
<dbReference type="Gene3D" id="3.30.420.140">
    <property type="entry name" value="YqgF/RNase H-like domain"/>
    <property type="match status" value="1"/>
</dbReference>
<dbReference type="Gene3D" id="1.10.10.650">
    <property type="entry name" value="RuvA domain 2-like"/>
    <property type="match status" value="1"/>
</dbReference>
<evidence type="ECO:0000259" key="13">
    <source>
        <dbReference type="Pfam" id="PF22706"/>
    </source>
</evidence>
<feature type="compositionally biased region" description="Basic residues" evidence="7">
    <location>
        <begin position="165"/>
        <end position="174"/>
    </location>
</feature>
<feature type="compositionally biased region" description="Acidic residues" evidence="7">
    <location>
        <begin position="179"/>
        <end position="190"/>
    </location>
</feature>
<gene>
    <name evidence="14" type="ORF">AB675_1284</name>
</gene>
<evidence type="ECO:0000259" key="12">
    <source>
        <dbReference type="Pfam" id="PF17674"/>
    </source>
</evidence>
<keyword evidence="15" id="KW-1185">Reference proteome</keyword>
<feature type="region of interest" description="Disordered" evidence="7">
    <location>
        <begin position="99"/>
        <end position="244"/>
    </location>
</feature>
<dbReference type="AlphaFoldDB" id="A0A0N0NIH5"/>
<dbReference type="GO" id="GO:0042393">
    <property type="term" value="F:histone binding"/>
    <property type="evidence" value="ECO:0007669"/>
    <property type="project" value="TreeGrafter"/>
</dbReference>
<feature type="domain" description="Spt6 acidic N-terminal" evidence="8">
    <location>
        <begin position="131"/>
        <end position="212"/>
    </location>
</feature>
<organism evidence="14 15">
    <name type="scientific">Cyphellophora attinorum</name>
    <dbReference type="NCBI Taxonomy" id="1664694"/>
    <lineage>
        <taxon>Eukaryota</taxon>
        <taxon>Fungi</taxon>
        <taxon>Dikarya</taxon>
        <taxon>Ascomycota</taxon>
        <taxon>Pezizomycotina</taxon>
        <taxon>Eurotiomycetes</taxon>
        <taxon>Chaetothyriomycetidae</taxon>
        <taxon>Chaetothyriales</taxon>
        <taxon>Cyphellophoraceae</taxon>
        <taxon>Cyphellophora</taxon>
    </lineage>
</organism>
<dbReference type="InterPro" id="IPR023323">
    <property type="entry name" value="Tex-like_dom_sf"/>
</dbReference>
<dbReference type="GO" id="GO:0140673">
    <property type="term" value="P:transcription elongation-coupled chromatin remodeling"/>
    <property type="evidence" value="ECO:0007669"/>
    <property type="project" value="InterPro"/>
</dbReference>
<dbReference type="RefSeq" id="XP_017995711.1">
    <property type="nucleotide sequence ID" value="XM_018141162.1"/>
</dbReference>
<feature type="compositionally biased region" description="Acidic residues" evidence="7">
    <location>
        <begin position="128"/>
        <end position="143"/>
    </location>
</feature>
<comment type="subcellular location">
    <subcellularLocation>
        <location evidence="1">Nucleus</location>
    </subcellularLocation>
</comment>
<evidence type="ECO:0000256" key="2">
    <source>
        <dbReference type="ARBA" id="ARBA00009253"/>
    </source>
</evidence>
<dbReference type="GO" id="GO:0034728">
    <property type="term" value="P:nucleosome organization"/>
    <property type="evidence" value="ECO:0007669"/>
    <property type="project" value="TreeGrafter"/>
</dbReference>
<dbReference type="PANTHER" id="PTHR10145">
    <property type="entry name" value="TRANSCRIPTION ELONGATION FACTOR SPT6"/>
    <property type="match status" value="1"/>
</dbReference>
<dbReference type="OrthoDB" id="995477at2759"/>
<proteinExistence type="inferred from homology"/>
<evidence type="ECO:0000256" key="3">
    <source>
        <dbReference type="ARBA" id="ARBA00022999"/>
    </source>
</evidence>
<dbReference type="Pfam" id="PF14635">
    <property type="entry name" value="HHH_7"/>
    <property type="match status" value="1"/>
</dbReference>
<dbReference type="Gene3D" id="1.10.3500.10">
    <property type="entry name" value="Tex N-terminal region-like"/>
    <property type="match status" value="1"/>
</dbReference>
<dbReference type="GO" id="GO:0003677">
    <property type="term" value="F:DNA binding"/>
    <property type="evidence" value="ECO:0007669"/>
    <property type="project" value="InterPro"/>
</dbReference>
<evidence type="ECO:0000259" key="10">
    <source>
        <dbReference type="Pfam" id="PF14639"/>
    </source>
</evidence>
<dbReference type="STRING" id="1664694.A0A0N0NIH5"/>
<keyword evidence="4" id="KW-0804">Transcription</keyword>
<comment type="similarity">
    <text evidence="2">Belongs to the SPT6 family.</text>
</comment>
<evidence type="ECO:0000256" key="4">
    <source>
        <dbReference type="ARBA" id="ARBA00023163"/>
    </source>
</evidence>
<dbReference type="InterPro" id="IPR028088">
    <property type="entry name" value="Spt6_HTH_DNA-bd_dom"/>
</dbReference>
<dbReference type="Proteomes" id="UP000038010">
    <property type="component" value="Unassembled WGS sequence"/>
</dbReference>
<evidence type="ECO:0000256" key="6">
    <source>
        <dbReference type="ARBA" id="ARBA00093389"/>
    </source>
</evidence>
<feature type="domain" description="Transcription elongation factor Spt6 helix-hairpin-helix motif" evidence="9">
    <location>
        <begin position="953"/>
        <end position="1058"/>
    </location>
</feature>
<dbReference type="InterPro" id="IPR010994">
    <property type="entry name" value="RuvA_2-like"/>
</dbReference>
<dbReference type="SUPFAM" id="SSF158832">
    <property type="entry name" value="Tex N-terminal region-like"/>
    <property type="match status" value="1"/>
</dbReference>
<dbReference type="InterPro" id="IPR037027">
    <property type="entry name" value="YqgF/RNaseH-like_dom_sf"/>
</dbReference>
<keyword evidence="3" id="KW-0727">SH2 domain</keyword>
<dbReference type="Pfam" id="PF14639">
    <property type="entry name" value="YqgF"/>
    <property type="match status" value="1"/>
</dbReference>
<dbReference type="Gene3D" id="1.10.150.850">
    <property type="entry name" value="Spt6, helix-hairpin-helix domain"/>
    <property type="match status" value="1"/>
</dbReference>